<dbReference type="EMBL" id="BGPR01000377">
    <property type="protein sequence ID" value="GBM16594.1"/>
    <property type="molecule type" value="Genomic_DNA"/>
</dbReference>
<name>A0A4Y2DL60_ARAVE</name>
<protein>
    <submittedName>
        <fullName evidence="2">Uncharacterized protein</fullName>
    </submittedName>
</protein>
<organism evidence="2 3">
    <name type="scientific">Araneus ventricosus</name>
    <name type="common">Orbweaver spider</name>
    <name type="synonym">Epeira ventricosa</name>
    <dbReference type="NCBI Taxonomy" id="182803"/>
    <lineage>
        <taxon>Eukaryota</taxon>
        <taxon>Metazoa</taxon>
        <taxon>Ecdysozoa</taxon>
        <taxon>Arthropoda</taxon>
        <taxon>Chelicerata</taxon>
        <taxon>Arachnida</taxon>
        <taxon>Araneae</taxon>
        <taxon>Araneomorphae</taxon>
        <taxon>Entelegynae</taxon>
        <taxon>Araneoidea</taxon>
        <taxon>Araneidae</taxon>
        <taxon>Araneus</taxon>
    </lineage>
</organism>
<feature type="chain" id="PRO_5021470958" evidence="1">
    <location>
        <begin position="23"/>
        <end position="88"/>
    </location>
</feature>
<evidence type="ECO:0000313" key="2">
    <source>
        <dbReference type="EMBL" id="GBM16594.1"/>
    </source>
</evidence>
<dbReference type="Proteomes" id="UP000499080">
    <property type="component" value="Unassembled WGS sequence"/>
</dbReference>
<keyword evidence="3" id="KW-1185">Reference proteome</keyword>
<reference evidence="2 3" key="1">
    <citation type="journal article" date="2019" name="Sci. Rep.">
        <title>Orb-weaving spider Araneus ventricosus genome elucidates the spidroin gene catalogue.</title>
        <authorList>
            <person name="Kono N."/>
            <person name="Nakamura H."/>
            <person name="Ohtoshi R."/>
            <person name="Moran D.A.P."/>
            <person name="Shinohara A."/>
            <person name="Yoshida Y."/>
            <person name="Fujiwara M."/>
            <person name="Mori M."/>
            <person name="Tomita M."/>
            <person name="Arakawa K."/>
        </authorList>
    </citation>
    <scope>NUCLEOTIDE SEQUENCE [LARGE SCALE GENOMIC DNA]</scope>
</reference>
<comment type="caution">
    <text evidence="2">The sequence shown here is derived from an EMBL/GenBank/DDBJ whole genome shotgun (WGS) entry which is preliminary data.</text>
</comment>
<dbReference type="AlphaFoldDB" id="A0A4Y2DL60"/>
<accession>A0A4Y2DL60</accession>
<keyword evidence="1" id="KW-0732">Signal</keyword>
<gene>
    <name evidence="2" type="ORF">AVEN_88941_1</name>
</gene>
<proteinExistence type="predicted"/>
<evidence type="ECO:0000256" key="1">
    <source>
        <dbReference type="SAM" id="SignalP"/>
    </source>
</evidence>
<evidence type="ECO:0000313" key="3">
    <source>
        <dbReference type="Proteomes" id="UP000499080"/>
    </source>
</evidence>
<sequence length="88" mass="8959">MPRVTLLVSVLLVSVQLPTSFCRPAMQKRSAGPFPSHNFPGGFNPGNSGIVNHVVGLVGDTVGNLGKGISSIGHAAGGIVNGLTRRLG</sequence>
<feature type="signal peptide" evidence="1">
    <location>
        <begin position="1"/>
        <end position="22"/>
    </location>
</feature>